<dbReference type="Proteomes" id="UP001150538">
    <property type="component" value="Unassembled WGS sequence"/>
</dbReference>
<evidence type="ECO:0000256" key="4">
    <source>
        <dbReference type="ARBA" id="ARBA00023136"/>
    </source>
</evidence>
<comment type="caution">
    <text evidence="6">The sequence shown here is derived from an EMBL/GenBank/DDBJ whole genome shotgun (WGS) entry which is preliminary data.</text>
</comment>
<dbReference type="GO" id="GO:0016020">
    <property type="term" value="C:membrane"/>
    <property type="evidence" value="ECO:0007669"/>
    <property type="project" value="UniProtKB-SubCell"/>
</dbReference>
<keyword evidence="3 5" id="KW-1133">Transmembrane helix</keyword>
<evidence type="ECO:0000256" key="5">
    <source>
        <dbReference type="SAM" id="Phobius"/>
    </source>
</evidence>
<dbReference type="Pfam" id="PF03619">
    <property type="entry name" value="Solute_trans_a"/>
    <property type="match status" value="1"/>
</dbReference>
<evidence type="ECO:0000313" key="6">
    <source>
        <dbReference type="EMBL" id="KAJ1920141.1"/>
    </source>
</evidence>
<feature type="transmembrane region" description="Helical" evidence="5">
    <location>
        <begin position="43"/>
        <end position="64"/>
    </location>
</feature>
<dbReference type="EMBL" id="JANBPU010000017">
    <property type="protein sequence ID" value="KAJ1920141.1"/>
    <property type="molecule type" value="Genomic_DNA"/>
</dbReference>
<proteinExistence type="predicted"/>
<dbReference type="PANTHER" id="PTHR23423">
    <property type="entry name" value="ORGANIC SOLUTE TRANSPORTER-RELATED"/>
    <property type="match status" value="1"/>
</dbReference>
<keyword evidence="2 5" id="KW-0812">Transmembrane</keyword>
<organism evidence="6 7">
    <name type="scientific">Mycoemilia scoparia</name>
    <dbReference type="NCBI Taxonomy" id="417184"/>
    <lineage>
        <taxon>Eukaryota</taxon>
        <taxon>Fungi</taxon>
        <taxon>Fungi incertae sedis</taxon>
        <taxon>Zoopagomycota</taxon>
        <taxon>Kickxellomycotina</taxon>
        <taxon>Kickxellomycetes</taxon>
        <taxon>Kickxellales</taxon>
        <taxon>Kickxellaceae</taxon>
        <taxon>Mycoemilia</taxon>
    </lineage>
</organism>
<protein>
    <recommendedName>
        <fullName evidence="8">DUF300-domain-containing protein</fullName>
    </recommendedName>
</protein>
<dbReference type="AlphaFoldDB" id="A0A9W8A0S7"/>
<comment type="subcellular location">
    <subcellularLocation>
        <location evidence="1">Membrane</location>
        <topology evidence="1">Multi-pass membrane protein</topology>
    </subcellularLocation>
</comment>
<dbReference type="SMART" id="SM01417">
    <property type="entry name" value="Solute_trans_a"/>
    <property type="match status" value="1"/>
</dbReference>
<keyword evidence="7" id="KW-1185">Reference proteome</keyword>
<feature type="transmembrane region" description="Helical" evidence="5">
    <location>
        <begin position="200"/>
        <end position="221"/>
    </location>
</feature>
<feature type="transmembrane region" description="Helical" evidence="5">
    <location>
        <begin position="319"/>
        <end position="339"/>
    </location>
</feature>
<evidence type="ECO:0000256" key="1">
    <source>
        <dbReference type="ARBA" id="ARBA00004141"/>
    </source>
</evidence>
<evidence type="ECO:0000313" key="7">
    <source>
        <dbReference type="Proteomes" id="UP001150538"/>
    </source>
</evidence>
<accession>A0A9W8A0S7</accession>
<feature type="transmembrane region" description="Helical" evidence="5">
    <location>
        <begin position="241"/>
        <end position="262"/>
    </location>
</feature>
<name>A0A9W8A0S7_9FUNG</name>
<gene>
    <name evidence="6" type="ORF">H4219_001514</name>
</gene>
<evidence type="ECO:0008006" key="8">
    <source>
        <dbReference type="Google" id="ProtNLM"/>
    </source>
</evidence>
<feature type="transmembrane region" description="Helical" evidence="5">
    <location>
        <begin position="274"/>
        <end position="292"/>
    </location>
</feature>
<feature type="transmembrane region" description="Helical" evidence="5">
    <location>
        <begin position="78"/>
        <end position="100"/>
    </location>
</feature>
<keyword evidence="4 5" id="KW-0472">Membrane</keyword>
<evidence type="ECO:0000256" key="3">
    <source>
        <dbReference type="ARBA" id="ARBA00022989"/>
    </source>
</evidence>
<sequence>MVDIWVSNESDVSNAHESGSDDCWLVRSGDYNLEWFQFSWHKVGWLVSGLCALVATIISVYLMAQHLRNYRVPNEQRYIIRIILLIPIYGIVSWLGYRFYRESPYIEAVRDLYEAFVISFFMLLLLHYIGSEHDERIEALRTGGSGNNPAVLADASAEDTEDQMFDKNEKADVPDEKPMKWPFPFNCFVIRPTSANTLHFISFGVLQYCVIKPILTVVIIVTHAEGIYCPQSMSPKYASVWVTVVNFISVSIAMYFLIALYMVLKPLIADKKPLWKFLGIKLVIFFSFWQELVLKFLGSNNFHIIHETKMWTKDNIIEGLNSILICAEMVIFAVLYLYAFKWQPYQFVEDKGAGLRGWRLLYDAFNIFDVFKLTKFYSRWFWEIVRRGRNPVEKDRAYNDVNILARYRAGTLRRRSRNFQRLDSRNLA</sequence>
<dbReference type="InterPro" id="IPR005178">
    <property type="entry name" value="Ostalpha/TMEM184C"/>
</dbReference>
<reference evidence="6" key="1">
    <citation type="submission" date="2022-07" db="EMBL/GenBank/DDBJ databases">
        <title>Phylogenomic reconstructions and comparative analyses of Kickxellomycotina fungi.</title>
        <authorList>
            <person name="Reynolds N.K."/>
            <person name="Stajich J.E."/>
            <person name="Barry K."/>
            <person name="Grigoriev I.V."/>
            <person name="Crous P."/>
            <person name="Smith M.E."/>
        </authorList>
    </citation>
    <scope>NUCLEOTIDE SEQUENCE</scope>
    <source>
        <strain evidence="6">NBRC 100468</strain>
    </source>
</reference>
<feature type="transmembrane region" description="Helical" evidence="5">
    <location>
        <begin position="112"/>
        <end position="130"/>
    </location>
</feature>
<dbReference type="OrthoDB" id="5348404at2759"/>
<evidence type="ECO:0000256" key="2">
    <source>
        <dbReference type="ARBA" id="ARBA00022692"/>
    </source>
</evidence>